<dbReference type="Pfam" id="PF13962">
    <property type="entry name" value="PGG"/>
    <property type="match status" value="1"/>
</dbReference>
<evidence type="ECO:0000256" key="4">
    <source>
        <dbReference type="ARBA" id="ARBA00022989"/>
    </source>
</evidence>
<proteinExistence type="predicted"/>
<keyword evidence="10" id="KW-1185">Reference proteome</keyword>
<evidence type="ECO:0000256" key="6">
    <source>
        <dbReference type="ARBA" id="ARBA00023136"/>
    </source>
</evidence>
<feature type="transmembrane region" description="Helical" evidence="7">
    <location>
        <begin position="161"/>
        <end position="182"/>
    </location>
</feature>
<dbReference type="InterPro" id="IPR026961">
    <property type="entry name" value="PGG_dom"/>
</dbReference>
<organism evidence="9 10">
    <name type="scientific">Stylosanthes scabra</name>
    <dbReference type="NCBI Taxonomy" id="79078"/>
    <lineage>
        <taxon>Eukaryota</taxon>
        <taxon>Viridiplantae</taxon>
        <taxon>Streptophyta</taxon>
        <taxon>Embryophyta</taxon>
        <taxon>Tracheophyta</taxon>
        <taxon>Spermatophyta</taxon>
        <taxon>Magnoliopsida</taxon>
        <taxon>eudicotyledons</taxon>
        <taxon>Gunneridae</taxon>
        <taxon>Pentapetalae</taxon>
        <taxon>rosids</taxon>
        <taxon>fabids</taxon>
        <taxon>Fabales</taxon>
        <taxon>Fabaceae</taxon>
        <taxon>Papilionoideae</taxon>
        <taxon>50 kb inversion clade</taxon>
        <taxon>dalbergioids sensu lato</taxon>
        <taxon>Dalbergieae</taxon>
        <taxon>Pterocarpus clade</taxon>
        <taxon>Stylosanthes</taxon>
    </lineage>
</organism>
<feature type="domain" description="PGG" evidence="8">
    <location>
        <begin position="26"/>
        <end position="148"/>
    </location>
</feature>
<evidence type="ECO:0000256" key="3">
    <source>
        <dbReference type="ARBA" id="ARBA00022737"/>
    </source>
</evidence>
<protein>
    <recommendedName>
        <fullName evidence="8">PGG domain-containing protein</fullName>
    </recommendedName>
</protein>
<evidence type="ECO:0000256" key="7">
    <source>
        <dbReference type="SAM" id="Phobius"/>
    </source>
</evidence>
<reference evidence="9 10" key="1">
    <citation type="journal article" date="2023" name="Plants (Basel)">
        <title>Bridging the Gap: Combining Genomics and Transcriptomics Approaches to Understand Stylosanthes scabra, an Orphan Legume from the Brazilian Caatinga.</title>
        <authorList>
            <person name="Ferreira-Neto J.R.C."/>
            <person name="da Silva M.D."/>
            <person name="Binneck E."/>
            <person name="de Melo N.F."/>
            <person name="da Silva R.H."/>
            <person name="de Melo A.L.T.M."/>
            <person name="Pandolfi V."/>
            <person name="Bustamante F.O."/>
            <person name="Brasileiro-Vidal A.C."/>
            <person name="Benko-Iseppon A.M."/>
        </authorList>
    </citation>
    <scope>NUCLEOTIDE SEQUENCE [LARGE SCALE GENOMIC DNA]</scope>
    <source>
        <tissue evidence="9">Leaves</tissue>
    </source>
</reference>
<evidence type="ECO:0000256" key="5">
    <source>
        <dbReference type="ARBA" id="ARBA00023043"/>
    </source>
</evidence>
<keyword evidence="3" id="KW-0677">Repeat</keyword>
<gene>
    <name evidence="9" type="ORF">PIB30_051365</name>
</gene>
<dbReference type="EMBL" id="JASCZI010000363">
    <property type="protein sequence ID" value="MED6111327.1"/>
    <property type="molecule type" value="Genomic_DNA"/>
</dbReference>
<dbReference type="PANTHER" id="PTHR24186:SF37">
    <property type="entry name" value="PGG DOMAIN-CONTAINING PROTEIN"/>
    <property type="match status" value="1"/>
</dbReference>
<accession>A0ABU6QIH6</accession>
<evidence type="ECO:0000256" key="1">
    <source>
        <dbReference type="ARBA" id="ARBA00004141"/>
    </source>
</evidence>
<keyword evidence="6 7" id="KW-0472">Membrane</keyword>
<evidence type="ECO:0000313" key="10">
    <source>
        <dbReference type="Proteomes" id="UP001341840"/>
    </source>
</evidence>
<dbReference type="Proteomes" id="UP001341840">
    <property type="component" value="Unassembled WGS sequence"/>
</dbReference>
<sequence length="221" mass="23758">MADFIAVRFSLLRYLLSVPKDDDNGEWLKEMRGNLGLMATVIATMAFQNGLNPPGGVIQNGNNGSVTCPSSISHGQACPGQSVYAAVDRNGYSAFMLTNSISFLFSITTCILIISGVPLGQGYPTLVLAMLMSFSLVLLAVSYTLGAFLLNPHIQKTHASFSISIYVFVGYLLVLLSVRFAALIRAVRRVKEQDNNDGDTTGARTTLPMSVFDCCDDNGSP</sequence>
<name>A0ABU6QIH6_9FABA</name>
<evidence type="ECO:0000256" key="2">
    <source>
        <dbReference type="ARBA" id="ARBA00022692"/>
    </source>
</evidence>
<comment type="caution">
    <text evidence="9">The sequence shown here is derived from an EMBL/GenBank/DDBJ whole genome shotgun (WGS) entry which is preliminary data.</text>
</comment>
<evidence type="ECO:0000313" key="9">
    <source>
        <dbReference type="EMBL" id="MED6111327.1"/>
    </source>
</evidence>
<dbReference type="PANTHER" id="PTHR24186">
    <property type="entry name" value="PROTEIN PHOSPHATASE 1 REGULATORY SUBUNIT"/>
    <property type="match status" value="1"/>
</dbReference>
<feature type="transmembrane region" description="Helical" evidence="7">
    <location>
        <begin position="126"/>
        <end position="149"/>
    </location>
</feature>
<comment type="subcellular location">
    <subcellularLocation>
        <location evidence="1">Membrane</location>
        <topology evidence="1">Multi-pass membrane protein</topology>
    </subcellularLocation>
</comment>
<keyword evidence="5" id="KW-0040">ANK repeat</keyword>
<keyword evidence="4 7" id="KW-1133">Transmembrane helix</keyword>
<evidence type="ECO:0000259" key="8">
    <source>
        <dbReference type="Pfam" id="PF13962"/>
    </source>
</evidence>
<keyword evidence="2 7" id="KW-0812">Transmembrane</keyword>
<feature type="transmembrane region" description="Helical" evidence="7">
    <location>
        <begin position="92"/>
        <end position="114"/>
    </location>
</feature>